<evidence type="ECO:0000256" key="1">
    <source>
        <dbReference type="ARBA" id="ARBA00022490"/>
    </source>
</evidence>
<feature type="binding site" evidence="4">
    <location>
        <position position="66"/>
    </location>
    <ligand>
        <name>Zn(2+)</name>
        <dbReference type="ChEBI" id="CHEBI:29105"/>
    </ligand>
</feature>
<name>A0A6I2MHK1_9BACI</name>
<dbReference type="Proteomes" id="UP000441585">
    <property type="component" value="Unassembled WGS sequence"/>
</dbReference>
<comment type="caution">
    <text evidence="6">The sequence shown here is derived from an EMBL/GenBank/DDBJ whole genome shotgun (WGS) entry which is preliminary data.</text>
</comment>
<dbReference type="GO" id="GO:0008270">
    <property type="term" value="F:zinc ion binding"/>
    <property type="evidence" value="ECO:0007669"/>
    <property type="project" value="UniProtKB-UniRule"/>
</dbReference>
<feature type="domain" description="SprT-like" evidence="5">
    <location>
        <begin position="4"/>
        <end position="147"/>
    </location>
</feature>
<evidence type="ECO:0000256" key="2">
    <source>
        <dbReference type="ARBA" id="ARBA00022723"/>
    </source>
</evidence>
<evidence type="ECO:0000259" key="5">
    <source>
        <dbReference type="SMART" id="SM00731"/>
    </source>
</evidence>
<evidence type="ECO:0000256" key="3">
    <source>
        <dbReference type="ARBA" id="ARBA00022833"/>
    </source>
</evidence>
<organism evidence="6 7">
    <name type="scientific">Metabacillus idriensis</name>
    <dbReference type="NCBI Taxonomy" id="324768"/>
    <lineage>
        <taxon>Bacteria</taxon>
        <taxon>Bacillati</taxon>
        <taxon>Bacillota</taxon>
        <taxon>Bacilli</taxon>
        <taxon>Bacillales</taxon>
        <taxon>Bacillaceae</taxon>
        <taxon>Metabacillus</taxon>
    </lineage>
</organism>
<gene>
    <name evidence="6" type="ORF">GJU41_21695</name>
</gene>
<dbReference type="Pfam" id="PF10263">
    <property type="entry name" value="SprT-like"/>
    <property type="match status" value="1"/>
</dbReference>
<keyword evidence="2 4" id="KW-0479">Metal-binding</keyword>
<dbReference type="RefSeq" id="WP_154319547.1">
    <property type="nucleotide sequence ID" value="NZ_CAJFZX010000016.1"/>
</dbReference>
<dbReference type="InterPro" id="IPR023524">
    <property type="entry name" value="Uncharacterised_SprT-like"/>
</dbReference>
<dbReference type="EMBL" id="WKKF01000013">
    <property type="protein sequence ID" value="MRX56566.1"/>
    <property type="molecule type" value="Genomic_DNA"/>
</dbReference>
<dbReference type="GO" id="GO:0006950">
    <property type="term" value="P:response to stress"/>
    <property type="evidence" value="ECO:0007669"/>
    <property type="project" value="UniProtKB-ARBA"/>
</dbReference>
<dbReference type="AlphaFoldDB" id="A0A6I2MHK1"/>
<proteinExistence type="inferred from homology"/>
<sequence>MNETELQELTESISITYFHKKFIHKAIFNTRLRTTGGRYLLKSHNIEINPKYLAQGLEEIIGIIKHELCHYHLHIEGRGYKHRDSEFRELLSKVGAPRFCTPLQTTVRKKKTLVYQCRACMFIYKRHRRMDPSKYVCGKCGGKIKLVS</sequence>
<evidence type="ECO:0000313" key="6">
    <source>
        <dbReference type="EMBL" id="MRX56566.1"/>
    </source>
</evidence>
<reference evidence="6 7" key="1">
    <citation type="submission" date="2019-11" db="EMBL/GenBank/DDBJ databases">
        <title>Bacillus idriensis genome.</title>
        <authorList>
            <person name="Konopka E.N."/>
            <person name="Newman J.D."/>
        </authorList>
    </citation>
    <scope>NUCLEOTIDE SEQUENCE [LARGE SCALE GENOMIC DNA]</scope>
    <source>
        <strain evidence="6 7">DSM 19097</strain>
    </source>
</reference>
<dbReference type="NCBIfam" id="NF003339">
    <property type="entry name" value="PRK04351.1"/>
    <property type="match status" value="1"/>
</dbReference>
<dbReference type="GO" id="GO:0005737">
    <property type="term" value="C:cytoplasm"/>
    <property type="evidence" value="ECO:0007669"/>
    <property type="project" value="UniProtKB-SubCell"/>
</dbReference>
<dbReference type="InterPro" id="IPR006640">
    <property type="entry name" value="SprT-like_domain"/>
</dbReference>
<comment type="subcellular location">
    <subcellularLocation>
        <location evidence="4">Cytoplasm</location>
    </subcellularLocation>
</comment>
<dbReference type="SMART" id="SM00731">
    <property type="entry name" value="SprT"/>
    <property type="match status" value="1"/>
</dbReference>
<feature type="binding site" evidence="4">
    <location>
        <position position="70"/>
    </location>
    <ligand>
        <name>Zn(2+)</name>
        <dbReference type="ChEBI" id="CHEBI:29105"/>
    </ligand>
</feature>
<evidence type="ECO:0000256" key="4">
    <source>
        <dbReference type="HAMAP-Rule" id="MF_00745"/>
    </source>
</evidence>
<keyword evidence="1 4" id="KW-0963">Cytoplasm</keyword>
<evidence type="ECO:0000313" key="7">
    <source>
        <dbReference type="Proteomes" id="UP000441585"/>
    </source>
</evidence>
<feature type="active site" evidence="4">
    <location>
        <position position="67"/>
    </location>
</feature>
<comment type="similarity">
    <text evidence="4">Belongs to the SprT family.</text>
</comment>
<keyword evidence="3 4" id="KW-0862">Zinc</keyword>
<keyword evidence="7" id="KW-1185">Reference proteome</keyword>
<accession>A0A6I2MHK1</accession>
<comment type="cofactor">
    <cofactor evidence="4">
        <name>Zn(2+)</name>
        <dbReference type="ChEBI" id="CHEBI:29105"/>
    </cofactor>
    <text evidence="4">Binds 1 zinc ion.</text>
</comment>
<protein>
    <recommendedName>
        <fullName evidence="4">Protein SprT-like</fullName>
    </recommendedName>
</protein>
<dbReference type="HAMAP" id="MF_00745">
    <property type="entry name" value="SprT_like"/>
    <property type="match status" value="1"/>
</dbReference>